<reference evidence="2" key="1">
    <citation type="submission" date="2022-07" db="EMBL/GenBank/DDBJ databases">
        <title>Alkalimarinus sp. nov., isolated from gut of a Alitta virens.</title>
        <authorList>
            <person name="Yang A.I."/>
            <person name="Shin N.-R."/>
        </authorList>
    </citation>
    <scope>NUCLEOTIDE SEQUENCE</scope>
    <source>
        <strain evidence="2">FA028</strain>
    </source>
</reference>
<evidence type="ECO:0000259" key="1">
    <source>
        <dbReference type="Pfam" id="PF01636"/>
    </source>
</evidence>
<dbReference type="AlphaFoldDB" id="A0A9E8HL84"/>
<dbReference type="RefSeq" id="WP_251810338.1">
    <property type="nucleotide sequence ID" value="NZ_CP101527.1"/>
</dbReference>
<name>A0A9E8HL84_9ALTE</name>
<dbReference type="Gene3D" id="3.30.200.20">
    <property type="entry name" value="Phosphorylase Kinase, domain 1"/>
    <property type="match status" value="1"/>
</dbReference>
<dbReference type="EMBL" id="CP101527">
    <property type="protein sequence ID" value="UZW74911.1"/>
    <property type="molecule type" value="Genomic_DNA"/>
</dbReference>
<protein>
    <submittedName>
        <fullName evidence="2">Phosphotransferase</fullName>
    </submittedName>
</protein>
<proteinExistence type="predicted"/>
<gene>
    <name evidence="2" type="ORF">NNL22_18110</name>
</gene>
<dbReference type="Proteomes" id="UP001164472">
    <property type="component" value="Chromosome"/>
</dbReference>
<accession>A0A9E8HL84</accession>
<dbReference type="KEGG" id="asem:NNL22_18110"/>
<feature type="domain" description="Aminoglycoside phosphotransferase" evidence="1">
    <location>
        <begin position="31"/>
        <end position="218"/>
    </location>
</feature>
<dbReference type="InterPro" id="IPR002575">
    <property type="entry name" value="Aminoglycoside_PTrfase"/>
</dbReference>
<dbReference type="InterPro" id="IPR011009">
    <property type="entry name" value="Kinase-like_dom_sf"/>
</dbReference>
<evidence type="ECO:0000313" key="2">
    <source>
        <dbReference type="EMBL" id="UZW74911.1"/>
    </source>
</evidence>
<sequence length="280" mass="31419">MASYTESDDSTLESVNQFLGVSILWQPITSTGTSNHLFCAQHKEEKLVLRVNASSELAFGVSRESEAKILALIQGYNWAPKVIKNNWQQGWCLMQDHGGTITEDACQSILPILFDSVDQWQRIPAVERDQFDYQVLFDAYRVSIQSATKSANQTDNLLMLDHLIQTFDTLPEVPCCLTHHDLHIGNLCGDKKQLTVLDWEYAGFGNPWFDAACLHAKFKLPISSVGALPAFQHLSEPALMQGMTNAIGLIKVLETLWFNVRANHPPRPQITISSHTPKQQ</sequence>
<keyword evidence="3" id="KW-1185">Reference proteome</keyword>
<dbReference type="SUPFAM" id="SSF56112">
    <property type="entry name" value="Protein kinase-like (PK-like)"/>
    <property type="match status" value="1"/>
</dbReference>
<dbReference type="Pfam" id="PF01636">
    <property type="entry name" value="APH"/>
    <property type="match status" value="1"/>
</dbReference>
<dbReference type="Gene3D" id="3.90.1200.10">
    <property type="match status" value="1"/>
</dbReference>
<organism evidence="2 3">
    <name type="scientific">Alkalimarinus sediminis</name>
    <dbReference type="NCBI Taxonomy" id="1632866"/>
    <lineage>
        <taxon>Bacteria</taxon>
        <taxon>Pseudomonadati</taxon>
        <taxon>Pseudomonadota</taxon>
        <taxon>Gammaproteobacteria</taxon>
        <taxon>Alteromonadales</taxon>
        <taxon>Alteromonadaceae</taxon>
        <taxon>Alkalimarinus</taxon>
    </lineage>
</organism>
<evidence type="ECO:0000313" key="3">
    <source>
        <dbReference type="Proteomes" id="UP001164472"/>
    </source>
</evidence>